<evidence type="ECO:0000259" key="14">
    <source>
        <dbReference type="Pfam" id="PF00266"/>
    </source>
</evidence>
<feature type="modified residue" description="N6-(pyridoxal phosphate)lysine" evidence="12">
    <location>
        <position position="193"/>
    </location>
</feature>
<evidence type="ECO:0000256" key="9">
    <source>
        <dbReference type="ARBA" id="ARBA00023299"/>
    </source>
</evidence>
<dbReference type="Proteomes" id="UP000346198">
    <property type="component" value="Unassembled WGS sequence"/>
</dbReference>
<dbReference type="GO" id="GO:0005737">
    <property type="term" value="C:cytoplasm"/>
    <property type="evidence" value="ECO:0007669"/>
    <property type="project" value="UniProtKB-SubCell"/>
</dbReference>
<feature type="domain" description="Aminotransferase class V" evidence="14">
    <location>
        <begin position="4"/>
        <end position="345"/>
    </location>
</feature>
<dbReference type="InterPro" id="IPR015424">
    <property type="entry name" value="PyrdxlP-dep_Trfase"/>
</dbReference>
<dbReference type="EC" id="2.6.1.52" evidence="12"/>
<evidence type="ECO:0000256" key="10">
    <source>
        <dbReference type="ARBA" id="ARBA00047630"/>
    </source>
</evidence>
<comment type="similarity">
    <text evidence="3 12">Belongs to the class-V pyridoxal-phosphate-dependent aminotransferase family. SerC subfamily.</text>
</comment>
<feature type="binding site" evidence="12">
    <location>
        <position position="41"/>
    </location>
    <ligand>
        <name>L-glutamate</name>
        <dbReference type="ChEBI" id="CHEBI:29985"/>
    </ligand>
</feature>
<evidence type="ECO:0000256" key="11">
    <source>
        <dbReference type="ARBA" id="ARBA00049007"/>
    </source>
</evidence>
<dbReference type="SUPFAM" id="SSF53383">
    <property type="entry name" value="PLP-dependent transferases"/>
    <property type="match status" value="1"/>
</dbReference>
<comment type="subcellular location">
    <subcellularLocation>
        <location evidence="12">Cytoplasm</location>
    </subcellularLocation>
</comment>
<evidence type="ECO:0000256" key="8">
    <source>
        <dbReference type="ARBA" id="ARBA00023096"/>
    </source>
</evidence>
<comment type="pathway">
    <text evidence="1 12">Cofactor biosynthesis; pyridoxine 5'-phosphate biosynthesis; pyridoxine 5'-phosphate from D-erythrose 4-phosphate: step 3/5.</text>
</comment>
<evidence type="ECO:0000256" key="7">
    <source>
        <dbReference type="ARBA" id="ARBA00022898"/>
    </source>
</evidence>
<evidence type="ECO:0000256" key="2">
    <source>
        <dbReference type="ARBA" id="ARBA00005099"/>
    </source>
</evidence>
<dbReference type="HAMAP" id="MF_00160">
    <property type="entry name" value="SerC_aminotrans_5"/>
    <property type="match status" value="1"/>
</dbReference>
<protein>
    <recommendedName>
        <fullName evidence="12">Phosphoserine aminotransferase</fullName>
        <ecNumber evidence="12">2.6.1.52</ecNumber>
    </recommendedName>
    <alternativeName>
        <fullName evidence="12">Phosphohydroxythreonine aminotransferase</fullName>
        <shortName evidence="12">PSAT</shortName>
    </alternativeName>
</protein>
<keyword evidence="16" id="KW-1185">Reference proteome</keyword>
<keyword evidence="12" id="KW-0963">Cytoplasm</keyword>
<evidence type="ECO:0000256" key="5">
    <source>
        <dbReference type="ARBA" id="ARBA00022605"/>
    </source>
</evidence>
<dbReference type="UniPathway" id="UPA00135">
    <property type="reaction ID" value="UER00197"/>
</dbReference>
<evidence type="ECO:0000256" key="4">
    <source>
        <dbReference type="ARBA" id="ARBA00022576"/>
    </source>
</evidence>
<keyword evidence="9 12" id="KW-0718">Serine biosynthesis</keyword>
<dbReference type="PROSITE" id="PS00595">
    <property type="entry name" value="AA_TRANSFER_CLASS_5"/>
    <property type="match status" value="1"/>
</dbReference>
<dbReference type="InterPro" id="IPR015421">
    <property type="entry name" value="PyrdxlP-dep_Trfase_major"/>
</dbReference>
<evidence type="ECO:0000313" key="16">
    <source>
        <dbReference type="Proteomes" id="UP000346198"/>
    </source>
</evidence>
<comment type="pathway">
    <text evidence="2 12 13">Amino-acid biosynthesis; L-serine biosynthesis; L-serine from 3-phospho-D-glycerate: step 2/3.</text>
</comment>
<dbReference type="GO" id="GO:0004648">
    <property type="term" value="F:O-phospho-L-serine:2-oxoglutarate aminotransferase activity"/>
    <property type="evidence" value="ECO:0007669"/>
    <property type="project" value="UniProtKB-UniRule"/>
</dbReference>
<evidence type="ECO:0000256" key="1">
    <source>
        <dbReference type="ARBA" id="ARBA00004915"/>
    </source>
</evidence>
<comment type="function">
    <text evidence="12">Catalyzes the reversible conversion of 3-phosphohydroxypyruvate to phosphoserine and of 3-hydroxy-2-oxo-4-phosphonooxybutanoate to phosphohydroxythreonine.</text>
</comment>
<comment type="caution">
    <text evidence="12">Lacks conserved residue(s) required for the propagation of feature annotation.</text>
</comment>
<dbReference type="EMBL" id="CAAHFH010000002">
    <property type="protein sequence ID" value="VGO21202.1"/>
    <property type="molecule type" value="Genomic_DNA"/>
</dbReference>
<dbReference type="UniPathway" id="UPA00244">
    <property type="reaction ID" value="UER00311"/>
</dbReference>
<dbReference type="Gene3D" id="3.40.640.10">
    <property type="entry name" value="Type I PLP-dependent aspartate aminotransferase-like (Major domain)"/>
    <property type="match status" value="1"/>
</dbReference>
<keyword evidence="8 12" id="KW-0664">Pyridoxine biosynthesis</keyword>
<keyword evidence="7 12" id="KW-0663">Pyridoxal phosphate</keyword>
<feature type="binding site" evidence="12">
    <location>
        <position position="151"/>
    </location>
    <ligand>
        <name>pyridoxal 5'-phosphate</name>
        <dbReference type="ChEBI" id="CHEBI:597326"/>
    </ligand>
</feature>
<comment type="catalytic activity">
    <reaction evidence="11 12 13">
        <text>O-phospho-L-serine + 2-oxoglutarate = 3-phosphooxypyruvate + L-glutamate</text>
        <dbReference type="Rhea" id="RHEA:14329"/>
        <dbReference type="ChEBI" id="CHEBI:16810"/>
        <dbReference type="ChEBI" id="CHEBI:18110"/>
        <dbReference type="ChEBI" id="CHEBI:29985"/>
        <dbReference type="ChEBI" id="CHEBI:57524"/>
        <dbReference type="EC" id="2.6.1.52"/>
    </reaction>
</comment>
<evidence type="ECO:0000256" key="13">
    <source>
        <dbReference type="RuleBase" id="RU004505"/>
    </source>
</evidence>
<evidence type="ECO:0000256" key="6">
    <source>
        <dbReference type="ARBA" id="ARBA00022679"/>
    </source>
</evidence>
<evidence type="ECO:0000313" key="15">
    <source>
        <dbReference type="EMBL" id="VGO21202.1"/>
    </source>
</evidence>
<feature type="binding site" evidence="12">
    <location>
        <position position="192"/>
    </location>
    <ligand>
        <name>pyridoxal 5'-phosphate</name>
        <dbReference type="ChEBI" id="CHEBI:597326"/>
    </ligand>
</feature>
<dbReference type="AlphaFoldDB" id="A0A6C2ULR6"/>
<evidence type="ECO:0000256" key="3">
    <source>
        <dbReference type="ARBA" id="ARBA00006904"/>
    </source>
</evidence>
<dbReference type="PIRSF" id="PIRSF000525">
    <property type="entry name" value="SerC"/>
    <property type="match status" value="1"/>
</dbReference>
<name>A0A6C2ULR6_9BACT</name>
<feature type="binding site" evidence="12">
    <location>
        <position position="101"/>
    </location>
    <ligand>
        <name>pyridoxal 5'-phosphate</name>
        <dbReference type="ChEBI" id="CHEBI:597326"/>
    </ligand>
</feature>
<feature type="binding site" evidence="12">
    <location>
        <begin position="234"/>
        <end position="235"/>
    </location>
    <ligand>
        <name>pyridoxal 5'-phosphate</name>
        <dbReference type="ChEBI" id="CHEBI:597326"/>
    </ligand>
</feature>
<dbReference type="NCBIfam" id="NF003764">
    <property type="entry name" value="PRK05355.1"/>
    <property type="match status" value="1"/>
</dbReference>
<evidence type="ECO:0000256" key="12">
    <source>
        <dbReference type="HAMAP-Rule" id="MF_00160"/>
    </source>
</evidence>
<gene>
    <name evidence="12 15" type="primary">serC</name>
    <name evidence="15" type="ORF">SCARR_03273</name>
</gene>
<proteinExistence type="inferred from homology"/>
<dbReference type="FunFam" id="3.90.1150.10:FF:000006">
    <property type="entry name" value="Phosphoserine aminotransferase"/>
    <property type="match status" value="1"/>
</dbReference>
<dbReference type="GO" id="GO:0030170">
    <property type="term" value="F:pyridoxal phosphate binding"/>
    <property type="evidence" value="ECO:0007669"/>
    <property type="project" value="UniProtKB-UniRule"/>
</dbReference>
<comment type="subunit">
    <text evidence="12">Homodimer.</text>
</comment>
<keyword evidence="4 12" id="KW-0032">Aminotransferase</keyword>
<accession>A0A6C2ULR6</accession>
<dbReference type="PANTHER" id="PTHR43247:SF1">
    <property type="entry name" value="PHOSPHOSERINE AMINOTRANSFERASE"/>
    <property type="match status" value="1"/>
</dbReference>
<dbReference type="PANTHER" id="PTHR43247">
    <property type="entry name" value="PHOSPHOSERINE AMINOTRANSFERASE"/>
    <property type="match status" value="1"/>
</dbReference>
<comment type="cofactor">
    <cofactor evidence="12">
        <name>pyridoxal 5'-phosphate</name>
        <dbReference type="ChEBI" id="CHEBI:597326"/>
    </cofactor>
    <text evidence="12">Binds 1 pyridoxal phosphate per subunit.</text>
</comment>
<feature type="binding site" evidence="12">
    <location>
        <position position="169"/>
    </location>
    <ligand>
        <name>pyridoxal 5'-phosphate</name>
        <dbReference type="ChEBI" id="CHEBI:597326"/>
    </ligand>
</feature>
<dbReference type="RefSeq" id="WP_136062685.1">
    <property type="nucleotide sequence ID" value="NZ_CAAHFH010000002.1"/>
</dbReference>
<keyword evidence="6 12" id="KW-0808">Transferase</keyword>
<keyword evidence="5 12" id="KW-0028">Amino-acid biosynthesis</keyword>
<feature type="binding site" evidence="12">
    <location>
        <begin position="75"/>
        <end position="76"/>
    </location>
    <ligand>
        <name>pyridoxal 5'-phosphate</name>
        <dbReference type="ChEBI" id="CHEBI:597326"/>
    </ligand>
</feature>
<comment type="catalytic activity">
    <reaction evidence="10 12">
        <text>4-(phosphooxy)-L-threonine + 2-oxoglutarate = (R)-3-hydroxy-2-oxo-4-phosphooxybutanoate + L-glutamate</text>
        <dbReference type="Rhea" id="RHEA:16573"/>
        <dbReference type="ChEBI" id="CHEBI:16810"/>
        <dbReference type="ChEBI" id="CHEBI:29985"/>
        <dbReference type="ChEBI" id="CHEBI:58452"/>
        <dbReference type="ChEBI" id="CHEBI:58538"/>
        <dbReference type="EC" id="2.6.1.52"/>
    </reaction>
</comment>
<sequence length="357" mass="39062">MRAYNFSAGPAILPEEVLKEAAAELVDYQGTGMSIMEMSHRGKEYSAIHDECIANIKELLNIPEGYSVLFMTGGASTQFPLIPMNLLGEGQTADYTDSGAWASKAIKEAKMLGNINVAADCGKEIPTRVPAVDELNLTDGAAYLHITSNETISGAQWKVFPEHECLIADMSSDILSRPLDVSKFGLIYAGSQKNLGPAGITLVIIKDELAERCPDTVPTIMRYKTHIANNSLYNTVPTFPVYMLCLVTRWLKALGGLEGMQKLNTEKAGKLYDCIDGTDFYTGTAVPEFRSNMNVTWRLANEDLEPVFIEEASKRNLKTLKGHRSVGGIRASIYNAFPEEGVDALISFMAAFEAKHS</sequence>
<dbReference type="InterPro" id="IPR022278">
    <property type="entry name" value="Pser_aminoTfrase"/>
</dbReference>
<dbReference type="FunFam" id="3.40.640.10:FF:000010">
    <property type="entry name" value="Phosphoserine aminotransferase"/>
    <property type="match status" value="1"/>
</dbReference>
<dbReference type="GO" id="GO:0008615">
    <property type="term" value="P:pyridoxine biosynthetic process"/>
    <property type="evidence" value="ECO:0007669"/>
    <property type="project" value="UniProtKB-UniRule"/>
</dbReference>
<dbReference type="Gene3D" id="3.90.1150.10">
    <property type="entry name" value="Aspartate Aminotransferase, domain 1"/>
    <property type="match status" value="1"/>
</dbReference>
<dbReference type="InterPro" id="IPR015422">
    <property type="entry name" value="PyrdxlP-dep_Trfase_small"/>
</dbReference>
<dbReference type="GO" id="GO:0006564">
    <property type="term" value="P:L-serine biosynthetic process"/>
    <property type="evidence" value="ECO:0007669"/>
    <property type="project" value="UniProtKB-UniRule"/>
</dbReference>
<dbReference type="NCBIfam" id="TIGR01364">
    <property type="entry name" value="serC_1"/>
    <property type="match status" value="1"/>
</dbReference>
<organism evidence="15 16">
    <name type="scientific">Pontiella sulfatireligans</name>
    <dbReference type="NCBI Taxonomy" id="2750658"/>
    <lineage>
        <taxon>Bacteria</taxon>
        <taxon>Pseudomonadati</taxon>
        <taxon>Kiritimatiellota</taxon>
        <taxon>Kiritimatiellia</taxon>
        <taxon>Kiritimatiellales</taxon>
        <taxon>Pontiellaceae</taxon>
        <taxon>Pontiella</taxon>
    </lineage>
</organism>
<dbReference type="Pfam" id="PF00266">
    <property type="entry name" value="Aminotran_5"/>
    <property type="match status" value="1"/>
</dbReference>
<dbReference type="InterPro" id="IPR020578">
    <property type="entry name" value="Aminotrans_V_PyrdxlP_BS"/>
</dbReference>
<dbReference type="InterPro" id="IPR000192">
    <property type="entry name" value="Aminotrans_V_dom"/>
</dbReference>
<reference evidence="15 16" key="1">
    <citation type="submission" date="2019-04" db="EMBL/GenBank/DDBJ databases">
        <authorList>
            <person name="Van Vliet M D."/>
        </authorList>
    </citation>
    <scope>NUCLEOTIDE SEQUENCE [LARGE SCALE GENOMIC DNA]</scope>
    <source>
        <strain evidence="15 16">F21</strain>
    </source>
</reference>